<organism evidence="3 4">
    <name type="scientific">Azospirillum palustre</name>
    <dbReference type="NCBI Taxonomy" id="2044885"/>
    <lineage>
        <taxon>Bacteria</taxon>
        <taxon>Pseudomonadati</taxon>
        <taxon>Pseudomonadota</taxon>
        <taxon>Alphaproteobacteria</taxon>
        <taxon>Rhodospirillales</taxon>
        <taxon>Azospirillaceae</taxon>
        <taxon>Azospirillum</taxon>
    </lineage>
</organism>
<dbReference type="InterPro" id="IPR025420">
    <property type="entry name" value="DUF4143"/>
</dbReference>
<dbReference type="PANTHER" id="PTHR43566">
    <property type="entry name" value="CONSERVED PROTEIN"/>
    <property type="match status" value="1"/>
</dbReference>
<dbReference type="PANTHER" id="PTHR43566:SF2">
    <property type="entry name" value="DUF4143 DOMAIN-CONTAINING PROTEIN"/>
    <property type="match status" value="1"/>
</dbReference>
<protein>
    <submittedName>
        <fullName evidence="3">ATPase</fullName>
    </submittedName>
</protein>
<dbReference type="OrthoDB" id="9771844at2"/>
<accession>A0A2B8BLS7</accession>
<reference evidence="4" key="1">
    <citation type="submission" date="2017-10" db="EMBL/GenBank/DDBJ databases">
        <authorList>
            <person name="Kravchenko I.K."/>
            <person name="Grouzdev D.S."/>
        </authorList>
    </citation>
    <scope>NUCLEOTIDE SEQUENCE [LARGE SCALE GENOMIC DNA]</scope>
    <source>
        <strain evidence="4">B2</strain>
    </source>
</reference>
<dbReference type="AlphaFoldDB" id="A0A2B8BLS7"/>
<dbReference type="InterPro" id="IPR041682">
    <property type="entry name" value="AAA_14"/>
</dbReference>
<dbReference type="Gene3D" id="3.40.50.300">
    <property type="entry name" value="P-loop containing nucleotide triphosphate hydrolases"/>
    <property type="match status" value="1"/>
</dbReference>
<evidence type="ECO:0000259" key="1">
    <source>
        <dbReference type="Pfam" id="PF13173"/>
    </source>
</evidence>
<comment type="caution">
    <text evidence="3">The sequence shown here is derived from an EMBL/GenBank/DDBJ whole genome shotgun (WGS) entry which is preliminary data.</text>
</comment>
<dbReference type="EMBL" id="PDKW01000037">
    <property type="protein sequence ID" value="PGH58901.1"/>
    <property type="molecule type" value="Genomic_DNA"/>
</dbReference>
<dbReference type="SUPFAM" id="SSF52540">
    <property type="entry name" value="P-loop containing nucleoside triphosphate hydrolases"/>
    <property type="match status" value="1"/>
</dbReference>
<evidence type="ECO:0000313" key="4">
    <source>
        <dbReference type="Proteomes" id="UP000225379"/>
    </source>
</evidence>
<sequence>MMAPIPRHLIPKVERALTSSRVVNVIGPRQAGKTTLVRDLIDSAVYVTLDADDLRSSLDSDPYGQLQLLSREGAARQLPIVIDEVQRLPDVTLALKRIVDTESRPGQFLLTGSADIFTIGRALDSLAGRVMTLTLRPLSGAEIQMRTPAAILDAVAKAPDDCLQHLPAPAAYSREAAIDLMLRGGFPEIRRLDTPDRMDRYQSYLDSVVEKDVAVVAPIRKPDVLRRLIDQLANRTANELNIASLCSALGDVRKETVNDYIDILRRLGIVHLLGAWTSAATKREVKRPKIHFMDTGIATALRGEDGDSFGLLANPTALGQVLETFVYTEVEKSLPLQSKRWTLHHYRDDKQREVDLIAQAPNRVLALFEMKASATVTNGDFRHADWFFGPGGPAEAYKGCSFVVYLGDRLLPFGPRKIALPLSMFWSF</sequence>
<name>A0A2B8BLS7_9PROT</name>
<dbReference type="InterPro" id="IPR027417">
    <property type="entry name" value="P-loop_NTPase"/>
</dbReference>
<proteinExistence type="predicted"/>
<evidence type="ECO:0000259" key="2">
    <source>
        <dbReference type="Pfam" id="PF13635"/>
    </source>
</evidence>
<dbReference type="Pfam" id="PF13173">
    <property type="entry name" value="AAA_14"/>
    <property type="match status" value="1"/>
</dbReference>
<feature type="domain" description="AAA" evidence="1">
    <location>
        <begin position="20"/>
        <end position="143"/>
    </location>
</feature>
<keyword evidence="4" id="KW-1185">Reference proteome</keyword>
<evidence type="ECO:0000313" key="3">
    <source>
        <dbReference type="EMBL" id="PGH58901.1"/>
    </source>
</evidence>
<feature type="domain" description="DUF4143" evidence="2">
    <location>
        <begin position="210"/>
        <end position="373"/>
    </location>
</feature>
<dbReference type="Proteomes" id="UP000225379">
    <property type="component" value="Unassembled WGS sequence"/>
</dbReference>
<gene>
    <name evidence="3" type="ORF">CRT60_02585</name>
</gene>
<dbReference type="Pfam" id="PF13635">
    <property type="entry name" value="DUF4143"/>
    <property type="match status" value="1"/>
</dbReference>